<dbReference type="CDD" id="cd10918">
    <property type="entry name" value="CE4_NodB_like_5s_6s"/>
    <property type="match status" value="1"/>
</dbReference>
<dbReference type="OrthoDB" id="9814639at2"/>
<sequence>MIPAWPWRTPCLSILIYHRVAASPQALFPGAMHARLFERQLSVLKRFFTVLPLELAVCRLQDGSLPQRAACITFDDGYADNASVALPLLQKYGLPACFFISTGYLDGGRMWNDDIIEAVRDAPDACLDLSALGLAVLPIATLAERRSAIATIIAKLKYLPFSRRQAIAAQLHAQSSHPAAPPLMMSSAQVRTLQQAGMSIGAHTVSHPILSSLSEPAARAEIANGKRQLEECIQAPVTLFAYPNGKLQQDYGPLHAQIVKSLGFTAAASTDPGAARHGDDLFHLPRYTPWRPGALGFLLQLQQNRYRHAPCAP</sequence>
<dbReference type="InterPro" id="IPR051398">
    <property type="entry name" value="Polysacch_Deacetylase"/>
</dbReference>
<dbReference type="EMBL" id="HG322949">
    <property type="protein sequence ID" value="CDG83290.1"/>
    <property type="molecule type" value="Genomic_DNA"/>
</dbReference>
<dbReference type="GO" id="GO:0016810">
    <property type="term" value="F:hydrolase activity, acting on carbon-nitrogen (but not peptide) bonds"/>
    <property type="evidence" value="ECO:0007669"/>
    <property type="project" value="InterPro"/>
</dbReference>
<evidence type="ECO:0000256" key="1">
    <source>
        <dbReference type="ARBA" id="ARBA00004613"/>
    </source>
</evidence>
<dbReference type="KEGG" id="jag:GJA_2659"/>
<dbReference type="PATRIC" id="fig|1349767.4.peg.4387"/>
<gene>
    <name evidence="4" type="ORF">GJA_2659</name>
</gene>
<dbReference type="PANTHER" id="PTHR34216">
    <property type="match status" value="1"/>
</dbReference>
<dbReference type="InterPro" id="IPR011330">
    <property type="entry name" value="Glyco_hydro/deAcase_b/a-brl"/>
</dbReference>
<dbReference type="STRING" id="1349767.GJA_2659"/>
<reference evidence="4 5" key="1">
    <citation type="journal article" date="2015" name="Genome Announc.">
        <title>Genome Sequence of Mushroom Soft-Rot Pathogen Janthinobacterium agaricidamnosum.</title>
        <authorList>
            <person name="Graupner K."/>
            <person name="Lackner G."/>
            <person name="Hertweck C."/>
        </authorList>
    </citation>
    <scope>NUCLEOTIDE SEQUENCE [LARGE SCALE GENOMIC DNA]</scope>
    <source>
        <strain evidence="5">NBRC 102515 / DSM 9628</strain>
    </source>
</reference>
<dbReference type="eggNOG" id="COG0726">
    <property type="taxonomic scope" value="Bacteria"/>
</dbReference>
<name>W0V6P7_9BURK</name>
<evidence type="ECO:0000256" key="2">
    <source>
        <dbReference type="ARBA" id="ARBA00022729"/>
    </source>
</evidence>
<keyword evidence="5" id="KW-1185">Reference proteome</keyword>
<protein>
    <submittedName>
        <fullName evidence="4">Polysaccharide deacetylase family protein</fullName>
    </submittedName>
</protein>
<comment type="subcellular location">
    <subcellularLocation>
        <location evidence="1">Secreted</location>
    </subcellularLocation>
</comment>
<dbReference type="Pfam" id="PF01522">
    <property type="entry name" value="Polysacc_deac_1"/>
    <property type="match status" value="2"/>
</dbReference>
<dbReference type="Gene3D" id="3.20.20.370">
    <property type="entry name" value="Glycoside hydrolase/deacetylase"/>
    <property type="match status" value="1"/>
</dbReference>
<evidence type="ECO:0000259" key="3">
    <source>
        <dbReference type="PROSITE" id="PS51677"/>
    </source>
</evidence>
<evidence type="ECO:0000313" key="5">
    <source>
        <dbReference type="Proteomes" id="UP000027604"/>
    </source>
</evidence>
<dbReference type="PROSITE" id="PS51677">
    <property type="entry name" value="NODB"/>
    <property type="match status" value="1"/>
</dbReference>
<dbReference type="AlphaFoldDB" id="W0V6P7"/>
<dbReference type="Proteomes" id="UP000027604">
    <property type="component" value="Chromosome I"/>
</dbReference>
<feature type="domain" description="NodB homology" evidence="3">
    <location>
        <begin position="68"/>
        <end position="313"/>
    </location>
</feature>
<proteinExistence type="predicted"/>
<dbReference type="GO" id="GO:0005975">
    <property type="term" value="P:carbohydrate metabolic process"/>
    <property type="evidence" value="ECO:0007669"/>
    <property type="project" value="InterPro"/>
</dbReference>
<keyword evidence="2" id="KW-0732">Signal</keyword>
<dbReference type="GO" id="GO:0005576">
    <property type="term" value="C:extracellular region"/>
    <property type="evidence" value="ECO:0007669"/>
    <property type="project" value="UniProtKB-SubCell"/>
</dbReference>
<accession>W0V6P7</accession>
<dbReference type="RefSeq" id="WP_038492649.1">
    <property type="nucleotide sequence ID" value="NZ_BCTH01000040.1"/>
</dbReference>
<dbReference type="HOGENOM" id="CLU_030024_1_1_4"/>
<dbReference type="InterPro" id="IPR002509">
    <property type="entry name" value="NODB_dom"/>
</dbReference>
<dbReference type="PANTHER" id="PTHR34216:SF3">
    <property type="entry name" value="POLY-BETA-1,6-N-ACETYL-D-GLUCOSAMINE N-DEACETYLASE"/>
    <property type="match status" value="1"/>
</dbReference>
<evidence type="ECO:0000313" key="4">
    <source>
        <dbReference type="EMBL" id="CDG83290.1"/>
    </source>
</evidence>
<organism evidence="4 5">
    <name type="scientific">Janthinobacterium agaricidamnosum NBRC 102515 = DSM 9628</name>
    <dbReference type="NCBI Taxonomy" id="1349767"/>
    <lineage>
        <taxon>Bacteria</taxon>
        <taxon>Pseudomonadati</taxon>
        <taxon>Pseudomonadota</taxon>
        <taxon>Betaproteobacteria</taxon>
        <taxon>Burkholderiales</taxon>
        <taxon>Oxalobacteraceae</taxon>
        <taxon>Janthinobacterium</taxon>
    </lineage>
</organism>
<dbReference type="SUPFAM" id="SSF88713">
    <property type="entry name" value="Glycoside hydrolase/deacetylase"/>
    <property type="match status" value="1"/>
</dbReference>